<name>A0ABR8P105_9GAMM</name>
<evidence type="ECO:0000259" key="4">
    <source>
        <dbReference type="Pfam" id="PF04412"/>
    </source>
</evidence>
<dbReference type="CDD" id="cd01355">
    <property type="entry name" value="AcnX"/>
    <property type="match status" value="1"/>
</dbReference>
<feature type="domain" description="Phosphomevalonate dehydratase large subunit-like" evidence="4">
    <location>
        <begin position="163"/>
        <end position="564"/>
    </location>
</feature>
<dbReference type="InterPro" id="IPR002840">
    <property type="entry name" value="PMDh-S-like_dom"/>
</dbReference>
<dbReference type="InterPro" id="IPR007506">
    <property type="entry name" value="PMDh-L-like_dom"/>
</dbReference>
<dbReference type="EMBL" id="JACYFC010000003">
    <property type="protein sequence ID" value="MBD5771444.1"/>
    <property type="molecule type" value="Genomic_DNA"/>
</dbReference>
<keyword evidence="6" id="KW-1185">Reference proteome</keyword>
<dbReference type="CDD" id="cd01356">
    <property type="entry name" value="AcnX_swivel"/>
    <property type="match status" value="1"/>
</dbReference>
<evidence type="ECO:0000313" key="6">
    <source>
        <dbReference type="Proteomes" id="UP000604161"/>
    </source>
</evidence>
<keyword evidence="1" id="KW-0408">Iron</keyword>
<keyword evidence="2" id="KW-0456">Lyase</keyword>
<evidence type="ECO:0000259" key="3">
    <source>
        <dbReference type="Pfam" id="PF01989"/>
    </source>
</evidence>
<protein>
    <submittedName>
        <fullName evidence="5">DUF521 domain-containing protein</fullName>
    </submittedName>
</protein>
<dbReference type="Pfam" id="PF04412">
    <property type="entry name" value="AcnX"/>
    <property type="match status" value="1"/>
</dbReference>
<dbReference type="SUPFAM" id="SSF52016">
    <property type="entry name" value="LeuD/IlvD-like"/>
    <property type="match status" value="1"/>
</dbReference>
<dbReference type="Gene3D" id="3.50.30.10">
    <property type="entry name" value="Phosphohistidine domain"/>
    <property type="match status" value="1"/>
</dbReference>
<proteinExistence type="predicted"/>
<organism evidence="5 6">
    <name type="scientific">Marinomonas colpomeniae</name>
    <dbReference type="NCBI Taxonomy" id="2774408"/>
    <lineage>
        <taxon>Bacteria</taxon>
        <taxon>Pseudomonadati</taxon>
        <taxon>Pseudomonadota</taxon>
        <taxon>Gammaproteobacteria</taxon>
        <taxon>Oceanospirillales</taxon>
        <taxon>Oceanospirillaceae</taxon>
        <taxon>Marinomonas</taxon>
    </lineage>
</organism>
<dbReference type="Proteomes" id="UP000604161">
    <property type="component" value="Unassembled WGS sequence"/>
</dbReference>
<evidence type="ECO:0000256" key="2">
    <source>
        <dbReference type="ARBA" id="ARBA00023239"/>
    </source>
</evidence>
<dbReference type="InterPro" id="IPR012047">
    <property type="entry name" value="AcnX"/>
</dbReference>
<feature type="domain" description="Phosphomevalonate dehydratase small subunit-like" evidence="3">
    <location>
        <begin position="28"/>
        <end position="113"/>
    </location>
</feature>
<accession>A0ABR8P105</accession>
<reference evidence="5 6" key="1">
    <citation type="submission" date="2020-09" db="EMBL/GenBank/DDBJ databases">
        <title>Marinomonas sp. nov., isolated from the cysticercosis algae of Qingdao, China.</title>
        <authorList>
            <person name="Sun X."/>
        </authorList>
    </citation>
    <scope>NUCLEOTIDE SEQUENCE [LARGE SCALE GENOMIC DNA]</scope>
    <source>
        <strain evidence="5 6">SM2066</strain>
    </source>
</reference>
<gene>
    <name evidence="5" type="ORF">IF202_10320</name>
</gene>
<comment type="caution">
    <text evidence="5">The sequence shown here is derived from an EMBL/GenBank/DDBJ whole genome shotgun (WGS) entry which is preliminary data.</text>
</comment>
<dbReference type="Pfam" id="PF01989">
    <property type="entry name" value="AcnX_swivel_put"/>
    <property type="match status" value="1"/>
</dbReference>
<evidence type="ECO:0000256" key="1">
    <source>
        <dbReference type="ARBA" id="ARBA00023004"/>
    </source>
</evidence>
<sequence>MPSFLSLSGEPFVVGQASGEVLSCETELSFWGGVEPEKGEIIDQHHPLCGHFLQGKILVLPGGRGSCSGSGVILEMMVNGKGPDAIIISRPDDIITLGVWIAQEMFDKSIPVVMLEADEFEKISNQKYASIIGEKVQCSEQRFTTNLPFDSASEKSLIWNEITLSDYDRSLLNGEKSLAAQVAMKVILHMAKLAGAKALIDVSQVHIDGCIYTGEASLRFAQKLHEMGGEFAVPTSLNSISVDYLRWESQGVPSDFGTQASALADAYVAMGAKATFTCAPYLLDTAPEQGEQIAWAESNAVVFANSVLGARTMKYPDFLDACIALTGRAPLAGAHINEYRKATLQITLNNLPAIDDLFYPLLGYYVGKLAGNRIPVVDGAESLEPDLDDLKAFGAAFATVSSAAMFHITGVTPEAKTLDHVLADTHKVEKVTLLCSDLFKSWEELSGAKHESSDLISLGNPHFSFTEFEKLARLCAGKSIAAKVSMYITAGRAVVAQAEEAGYIKIVEDFGAEIITDTCWCMIQDPIIPHEAKVICTNSAKYAHYGPGMTGRAFKFLGLGDCVQEAITGSAAERTPEWLT</sequence>
<dbReference type="PANTHER" id="PTHR36577">
    <property type="entry name" value="DUF521 DOMAIN PROTEIN (AFU_ORTHOLOGUE AFUA_6G00490)"/>
    <property type="match status" value="1"/>
</dbReference>
<dbReference type="PANTHER" id="PTHR36577:SF3">
    <property type="entry name" value="DUF521 DOMAIN PROTEIN (AFU_ORTHOLOGUE AFUA_6G00490)"/>
    <property type="match status" value="1"/>
</dbReference>
<dbReference type="PIRSF" id="PIRSF036630">
    <property type="entry name" value="UCP036630"/>
    <property type="match status" value="1"/>
</dbReference>
<evidence type="ECO:0000313" key="5">
    <source>
        <dbReference type="EMBL" id="MBD5771444.1"/>
    </source>
</evidence>